<dbReference type="EMBL" id="AP022871">
    <property type="protein sequence ID" value="BCB91702.1"/>
    <property type="molecule type" value="Genomic_DNA"/>
</dbReference>
<organism evidence="7 8">
    <name type="scientific">Phytohabitans suffuscus</name>
    <dbReference type="NCBI Taxonomy" id="624315"/>
    <lineage>
        <taxon>Bacteria</taxon>
        <taxon>Bacillati</taxon>
        <taxon>Actinomycetota</taxon>
        <taxon>Actinomycetes</taxon>
        <taxon>Micromonosporales</taxon>
        <taxon>Micromonosporaceae</taxon>
    </lineage>
</organism>
<protein>
    <submittedName>
        <fullName evidence="7">RNA polymerase sigma factor SigK</fullName>
    </submittedName>
</protein>
<dbReference type="AlphaFoldDB" id="A0A6F8Z031"/>
<dbReference type="InterPro" id="IPR039425">
    <property type="entry name" value="RNA_pol_sigma-70-like"/>
</dbReference>
<dbReference type="Pfam" id="PF08281">
    <property type="entry name" value="Sigma70_r4_2"/>
    <property type="match status" value="1"/>
</dbReference>
<evidence type="ECO:0000259" key="5">
    <source>
        <dbReference type="Pfam" id="PF04542"/>
    </source>
</evidence>
<evidence type="ECO:0000259" key="6">
    <source>
        <dbReference type="Pfam" id="PF08281"/>
    </source>
</evidence>
<feature type="domain" description="RNA polymerase sigma-70 region 2" evidence="5">
    <location>
        <begin position="26"/>
        <end position="92"/>
    </location>
</feature>
<dbReference type="PANTHER" id="PTHR43133">
    <property type="entry name" value="RNA POLYMERASE ECF-TYPE SIGMA FACTO"/>
    <property type="match status" value="1"/>
</dbReference>
<evidence type="ECO:0000256" key="2">
    <source>
        <dbReference type="ARBA" id="ARBA00023015"/>
    </source>
</evidence>
<dbReference type="InterPro" id="IPR013324">
    <property type="entry name" value="RNA_pol_sigma_r3/r4-like"/>
</dbReference>
<dbReference type="InterPro" id="IPR013325">
    <property type="entry name" value="RNA_pol_sigma_r2"/>
</dbReference>
<reference evidence="7 8" key="2">
    <citation type="submission" date="2020-03" db="EMBL/GenBank/DDBJ databases">
        <authorList>
            <person name="Ichikawa N."/>
            <person name="Kimura A."/>
            <person name="Kitahashi Y."/>
            <person name="Uohara A."/>
        </authorList>
    </citation>
    <scope>NUCLEOTIDE SEQUENCE [LARGE SCALE GENOMIC DNA]</scope>
    <source>
        <strain evidence="7 8">NBRC 105367</strain>
    </source>
</reference>
<dbReference type="KEGG" id="psuu:Psuf_090150"/>
<dbReference type="InterPro" id="IPR014284">
    <property type="entry name" value="RNA_pol_sigma-70_dom"/>
</dbReference>
<evidence type="ECO:0000256" key="4">
    <source>
        <dbReference type="ARBA" id="ARBA00023163"/>
    </source>
</evidence>
<dbReference type="SUPFAM" id="SSF88946">
    <property type="entry name" value="Sigma2 domain of RNA polymerase sigma factors"/>
    <property type="match status" value="1"/>
</dbReference>
<comment type="similarity">
    <text evidence="1">Belongs to the sigma-70 factor family. ECF subfamily.</text>
</comment>
<dbReference type="SUPFAM" id="SSF88659">
    <property type="entry name" value="Sigma3 and sigma4 domains of RNA polymerase sigma factors"/>
    <property type="match status" value="1"/>
</dbReference>
<keyword evidence="4" id="KW-0804">Transcription</keyword>
<gene>
    <name evidence="7" type="ORF">Psuf_090150</name>
</gene>
<keyword evidence="2" id="KW-0805">Transcription regulation</keyword>
<evidence type="ECO:0000256" key="3">
    <source>
        <dbReference type="ARBA" id="ARBA00023082"/>
    </source>
</evidence>
<dbReference type="InterPro" id="IPR013249">
    <property type="entry name" value="RNA_pol_sigma70_r4_t2"/>
</dbReference>
<dbReference type="Gene3D" id="1.10.1740.10">
    <property type="match status" value="1"/>
</dbReference>
<dbReference type="GO" id="GO:0016987">
    <property type="term" value="F:sigma factor activity"/>
    <property type="evidence" value="ECO:0007669"/>
    <property type="project" value="UniProtKB-KW"/>
</dbReference>
<proteinExistence type="inferred from homology"/>
<sequence length="189" mass="20995">MPPDGSDARLRERLVAGDGDALAEAYDRWSGLIHTLALRITDDAAAAEDITQDVFVGLWQRPGAYDPERGALRTWLCMLARSRALDWTRRREARARYHAVAGASAAAAPAYADIDEAVIWHTETKVVREAVRALPDLQRQAVHLAYYRGHTYRQVALELNIPEGTAKSRLRLALANIADRLAAEGILER</sequence>
<feature type="domain" description="RNA polymerase sigma factor 70 region 4 type 2" evidence="6">
    <location>
        <begin position="127"/>
        <end position="175"/>
    </location>
</feature>
<dbReference type="GO" id="GO:0003677">
    <property type="term" value="F:DNA binding"/>
    <property type="evidence" value="ECO:0007669"/>
    <property type="project" value="InterPro"/>
</dbReference>
<evidence type="ECO:0000256" key="1">
    <source>
        <dbReference type="ARBA" id="ARBA00010641"/>
    </source>
</evidence>
<keyword evidence="8" id="KW-1185">Reference proteome</keyword>
<dbReference type="Gene3D" id="1.10.10.10">
    <property type="entry name" value="Winged helix-like DNA-binding domain superfamily/Winged helix DNA-binding domain"/>
    <property type="match status" value="1"/>
</dbReference>
<dbReference type="RefSeq" id="WP_232075721.1">
    <property type="nucleotide sequence ID" value="NZ_AP022871.1"/>
</dbReference>
<reference evidence="7 8" key="1">
    <citation type="submission" date="2020-03" db="EMBL/GenBank/DDBJ databases">
        <title>Whole genome shotgun sequence of Phytohabitans suffuscus NBRC 105367.</title>
        <authorList>
            <person name="Komaki H."/>
            <person name="Tamura T."/>
        </authorList>
    </citation>
    <scope>NUCLEOTIDE SEQUENCE [LARGE SCALE GENOMIC DNA]</scope>
    <source>
        <strain evidence="7 8">NBRC 105367</strain>
    </source>
</reference>
<dbReference type="InterPro" id="IPR036388">
    <property type="entry name" value="WH-like_DNA-bd_sf"/>
</dbReference>
<name>A0A6F8Z031_9ACTN</name>
<evidence type="ECO:0000313" key="8">
    <source>
        <dbReference type="Proteomes" id="UP000503011"/>
    </source>
</evidence>
<dbReference type="InterPro" id="IPR007627">
    <property type="entry name" value="RNA_pol_sigma70_r2"/>
</dbReference>
<dbReference type="NCBIfam" id="TIGR02937">
    <property type="entry name" value="sigma70-ECF"/>
    <property type="match status" value="1"/>
</dbReference>
<dbReference type="GO" id="GO:0006352">
    <property type="term" value="P:DNA-templated transcription initiation"/>
    <property type="evidence" value="ECO:0007669"/>
    <property type="project" value="InterPro"/>
</dbReference>
<accession>A0A6F8Z031</accession>
<evidence type="ECO:0000313" key="7">
    <source>
        <dbReference type="EMBL" id="BCB91702.1"/>
    </source>
</evidence>
<dbReference type="Pfam" id="PF04542">
    <property type="entry name" value="Sigma70_r2"/>
    <property type="match status" value="1"/>
</dbReference>
<dbReference type="Proteomes" id="UP000503011">
    <property type="component" value="Chromosome"/>
</dbReference>
<dbReference type="CDD" id="cd06171">
    <property type="entry name" value="Sigma70_r4"/>
    <property type="match status" value="1"/>
</dbReference>
<dbReference type="PANTHER" id="PTHR43133:SF62">
    <property type="entry name" value="RNA POLYMERASE SIGMA FACTOR SIGZ"/>
    <property type="match status" value="1"/>
</dbReference>
<keyword evidence="3" id="KW-0731">Sigma factor</keyword>